<dbReference type="RefSeq" id="WP_072572319.1">
    <property type="nucleotide sequence ID" value="NZ_CP018191.1"/>
</dbReference>
<dbReference type="EMBL" id="CP018191">
    <property type="protein sequence ID" value="APH54219.1"/>
    <property type="molecule type" value="Genomic_DNA"/>
</dbReference>
<proteinExistence type="predicted"/>
<dbReference type="InterPro" id="IPR045641">
    <property type="entry name" value="SrpI-like"/>
</dbReference>
<evidence type="ECO:0000313" key="2">
    <source>
        <dbReference type="EMBL" id="APH54219.1"/>
    </source>
</evidence>
<protein>
    <submittedName>
        <fullName evidence="2">SRPI protein</fullName>
    </submittedName>
</protein>
<reference evidence="3" key="1">
    <citation type="submission" date="2016-11" db="EMBL/GenBank/DDBJ databases">
        <title>Comparative genomic and phenotypic analysis of Granulibacter bethesdensis clinical isolates from patients with chronic granulomatous disease.</title>
        <authorList>
            <person name="Zarember K.A."/>
            <person name="Porcella S.F."/>
            <person name="Chu J."/>
            <person name="Ding L."/>
            <person name="Dahlstrom E."/>
            <person name="Barbian K."/>
            <person name="Martens C."/>
            <person name="Sykora L."/>
            <person name="Kramer S."/>
            <person name="Pettinato A.M."/>
            <person name="Hong H."/>
            <person name="Wald G."/>
            <person name="Berg L.J."/>
            <person name="Rogge L.S."/>
            <person name="Greenberg D.E."/>
            <person name="Falcone E.L."/>
            <person name="Neves J.F."/>
            <person name="Simoes M.J."/>
            <person name="Casal M."/>
            <person name="Rodriguez-Lopez F.C."/>
            <person name="Zelazny A."/>
            <person name="Gallin J.I."/>
            <person name="Holland S.M."/>
        </authorList>
    </citation>
    <scope>NUCLEOTIDE SEQUENCE [LARGE SCALE GENOMIC DNA]</scope>
    <source>
        <strain evidence="3">NIH9.1</strain>
    </source>
</reference>
<dbReference type="NCBIfam" id="NF041162">
    <property type="entry name" value="encap_f2a"/>
    <property type="match status" value="1"/>
</dbReference>
<evidence type="ECO:0000313" key="3">
    <source>
        <dbReference type="Proteomes" id="UP000182373"/>
    </source>
</evidence>
<gene>
    <name evidence="2" type="ORF">GbCGDNIH9_8481</name>
</gene>
<feature type="domain" description="Type 2A encapsulin shell protein SrpI-like" evidence="1">
    <location>
        <begin position="56"/>
        <end position="298"/>
    </location>
</feature>
<accession>A0AAC9KAN0</accession>
<dbReference type="InterPro" id="IPR049822">
    <property type="entry name" value="Encap_f2a"/>
</dbReference>
<name>A0AAC9KAN0_9PROT</name>
<organism evidence="2 3">
    <name type="scientific">Granulibacter bethesdensis</name>
    <dbReference type="NCBI Taxonomy" id="364410"/>
    <lineage>
        <taxon>Bacteria</taxon>
        <taxon>Pseudomonadati</taxon>
        <taxon>Pseudomonadota</taxon>
        <taxon>Alphaproteobacteria</taxon>
        <taxon>Acetobacterales</taxon>
        <taxon>Acetobacteraceae</taxon>
        <taxon>Granulibacter</taxon>
    </lineage>
</organism>
<dbReference type="Pfam" id="PF19307">
    <property type="entry name" value="SrpI-like"/>
    <property type="match status" value="1"/>
</dbReference>
<dbReference type="Proteomes" id="UP000182373">
    <property type="component" value="Chromosome"/>
</dbReference>
<dbReference type="AlphaFoldDB" id="A0AAC9KAN0"/>
<sequence length="304" mass="33633">MSDTPHLTSLGDEAARQLANATKTVPQMVSISPRWLVHCLEWMPVEAGILRVNRVKNEENVIVGCSGRDERELPQTFVDYEPNPREYMLCAVNTVVDVHTRISDLYSSPHNQISEQLRLSIEVIKEQQESQLINSEEYGLLANVAKSQRIESPTGLPTPDAMDSLIAKCWKEPGFFLAHPDTIAAFGRECTRRGVPPATITMFGSPFLSWRGIPIVPSDKVPVVNGKSSIILLRVGQQRQGVVGLFQPNLPGEQSMGLSVRFMGINDKAIASYLVSLYCSLVILTDDAAAVLENIDITQFHTYA</sequence>
<evidence type="ECO:0000259" key="1">
    <source>
        <dbReference type="Pfam" id="PF19307"/>
    </source>
</evidence>